<proteinExistence type="predicted"/>
<dbReference type="AlphaFoldDB" id="A0A397SS94"/>
<name>A0A397SS94_9GLOM</name>
<accession>A0A397SS94</accession>
<evidence type="ECO:0000256" key="1">
    <source>
        <dbReference type="SAM" id="MobiDB-lite"/>
    </source>
</evidence>
<organism evidence="2 3">
    <name type="scientific">Glomus cerebriforme</name>
    <dbReference type="NCBI Taxonomy" id="658196"/>
    <lineage>
        <taxon>Eukaryota</taxon>
        <taxon>Fungi</taxon>
        <taxon>Fungi incertae sedis</taxon>
        <taxon>Mucoromycota</taxon>
        <taxon>Glomeromycotina</taxon>
        <taxon>Glomeromycetes</taxon>
        <taxon>Glomerales</taxon>
        <taxon>Glomeraceae</taxon>
        <taxon>Glomus</taxon>
    </lineage>
</organism>
<gene>
    <name evidence="2" type="ORF">C1645_828657</name>
</gene>
<feature type="compositionally biased region" description="Basic and acidic residues" evidence="1">
    <location>
        <begin position="218"/>
        <end position="228"/>
    </location>
</feature>
<dbReference type="OrthoDB" id="2427805at2759"/>
<dbReference type="EMBL" id="QKYT01000341">
    <property type="protein sequence ID" value="RIA86827.1"/>
    <property type="molecule type" value="Genomic_DNA"/>
</dbReference>
<evidence type="ECO:0000313" key="2">
    <source>
        <dbReference type="EMBL" id="RIA86827.1"/>
    </source>
</evidence>
<protein>
    <submittedName>
        <fullName evidence="2">Uncharacterized protein</fullName>
    </submittedName>
</protein>
<reference evidence="2 3" key="1">
    <citation type="submission" date="2018-06" db="EMBL/GenBank/DDBJ databases">
        <title>Comparative genomics reveals the genomic features of Rhizophagus irregularis, R. cerebriforme, R. diaphanum and Gigaspora rosea, and their symbiotic lifestyle signature.</title>
        <authorList>
            <person name="Morin E."/>
            <person name="San Clemente H."/>
            <person name="Chen E.C.H."/>
            <person name="De La Providencia I."/>
            <person name="Hainaut M."/>
            <person name="Kuo A."/>
            <person name="Kohler A."/>
            <person name="Murat C."/>
            <person name="Tang N."/>
            <person name="Roy S."/>
            <person name="Loubradou J."/>
            <person name="Henrissat B."/>
            <person name="Grigoriev I.V."/>
            <person name="Corradi N."/>
            <person name="Roux C."/>
            <person name="Martin F.M."/>
        </authorList>
    </citation>
    <scope>NUCLEOTIDE SEQUENCE [LARGE SCALE GENOMIC DNA]</scope>
    <source>
        <strain evidence="2 3">DAOM 227022</strain>
    </source>
</reference>
<feature type="region of interest" description="Disordered" evidence="1">
    <location>
        <begin position="204"/>
        <end position="247"/>
    </location>
</feature>
<feature type="compositionally biased region" description="Polar residues" evidence="1">
    <location>
        <begin position="204"/>
        <end position="217"/>
    </location>
</feature>
<dbReference type="Proteomes" id="UP000265703">
    <property type="component" value="Unassembled WGS sequence"/>
</dbReference>
<evidence type="ECO:0000313" key="3">
    <source>
        <dbReference type="Proteomes" id="UP000265703"/>
    </source>
</evidence>
<sequence>MDDVGYENSIPIWNGHVTSKTNKIVSESLGSKFIGKKFSSENFDYYAITNETLCPLCKLGHDDEESIEDCKPRLKRNIKEVKRDECESSSTFVKSVDYKYCGASTGHLADCVAIGLRFTQTTLWIAVCKGMTADDKNSRTIKLFWNKQDITMESEIIDEEAQLQWKKGNLEFERTGLNYLQATSSAVQEKQMLTYKQSTSKFATSTKKVQTKSGNQRLNDRDLNEEFTKFPPSEDNEDNDSSLCQESSSISIDANDNHELNQHQAGYYESASNDNYSKDNVKKRMWKLSTGKYVEEELFNLGKKLKSEHAVHSFILDVDDEIIRHHFSEVELNEIDSVPSPQAPELSDDITDCLTKFAGKEIIKDLMLGNEYDHKKHHDIDYVIFAIYALVREIQSESLKDDNLEAWFNCHIWSVVFDQDFGDFKTISVVRGESASLASGSRKNAERKTTEERRKMGRRGGWILRSITNGDKQEFGAGEAGKHWVDKNGTKLLKEVGLKLPKILKDMLLHLMKKADWNEEQCAKIQTVGLIHAGLMIMTVFLDNPKGYVCRIQRGELMEVPDNVENFPSILIVLASVLNIKVVVQETIKAVQSKEQIVTEFKRAGFRKRSRNENEFQIPPCLSTPKKVKVCTEAYTEKSYPPSPSIILMFWI</sequence>
<keyword evidence="3" id="KW-1185">Reference proteome</keyword>
<comment type="caution">
    <text evidence="2">The sequence shown here is derived from an EMBL/GenBank/DDBJ whole genome shotgun (WGS) entry which is preliminary data.</text>
</comment>